<feature type="transmembrane region" description="Helical" evidence="1">
    <location>
        <begin position="229"/>
        <end position="252"/>
    </location>
</feature>
<keyword evidence="1" id="KW-0812">Transmembrane</keyword>
<dbReference type="EMBL" id="MFQH01000016">
    <property type="protein sequence ID" value="OGH78191.1"/>
    <property type="molecule type" value="Genomic_DNA"/>
</dbReference>
<evidence type="ECO:0008006" key="4">
    <source>
        <dbReference type="Google" id="ProtNLM"/>
    </source>
</evidence>
<proteinExistence type="predicted"/>
<dbReference type="Proteomes" id="UP000177040">
    <property type="component" value="Unassembled WGS sequence"/>
</dbReference>
<keyword evidence="1" id="KW-1133">Transmembrane helix</keyword>
<dbReference type="PANTHER" id="PTHR36833">
    <property type="entry name" value="SLR0610 PROTEIN-RELATED"/>
    <property type="match status" value="1"/>
</dbReference>
<dbReference type="AlphaFoldDB" id="A0A1F6N2T2"/>
<name>A0A1F6N2T2_9BACT</name>
<sequence>MKKYLKIYSILLKNAFSRDAHYRADTITHWITHIIWLGMLYILVDVLFRYTNVIAGWTRPEVFFLMNIFILSQQIFLFFFRDNIYQIPNIITDGKLDSYLVTPANTIFMLVTKQISLRATGRIITQTFLLGWLLFHYNLTISIGNGFILFFLIILGIIIQLAHGLIMNTLSFWWLRIDNINEAWFNFGQTAKYPLTVLPKTLRVLTYTIIPIAYQNFIPVGVGLGKLDFGFIGLTITYTIFLSFLAGQFWNFGLRRYTSASS</sequence>
<dbReference type="Pfam" id="PF06182">
    <property type="entry name" value="ABC2_membrane_6"/>
    <property type="match status" value="1"/>
</dbReference>
<comment type="caution">
    <text evidence="2">The sequence shown here is derived from an EMBL/GenBank/DDBJ whole genome shotgun (WGS) entry which is preliminary data.</text>
</comment>
<evidence type="ECO:0000313" key="2">
    <source>
        <dbReference type="EMBL" id="OGH78191.1"/>
    </source>
</evidence>
<evidence type="ECO:0000313" key="3">
    <source>
        <dbReference type="Proteomes" id="UP000177040"/>
    </source>
</evidence>
<feature type="transmembrane region" description="Helical" evidence="1">
    <location>
        <begin position="147"/>
        <end position="166"/>
    </location>
</feature>
<keyword evidence="1" id="KW-0472">Membrane</keyword>
<accession>A0A1F6N2T2</accession>
<feature type="transmembrane region" description="Helical" evidence="1">
    <location>
        <begin position="30"/>
        <end position="50"/>
    </location>
</feature>
<feature type="transmembrane region" description="Helical" evidence="1">
    <location>
        <begin position="62"/>
        <end position="80"/>
    </location>
</feature>
<gene>
    <name evidence="2" type="ORF">A2983_00045</name>
</gene>
<protein>
    <recommendedName>
        <fullName evidence="4">ABC transporter permease</fullName>
    </recommendedName>
</protein>
<dbReference type="InterPro" id="IPR010390">
    <property type="entry name" value="ABC-2_transporter-like"/>
</dbReference>
<organism evidence="2 3">
    <name type="scientific">Candidatus Magasanikbacteria bacterium RIFCSPLOWO2_01_FULL_40_15</name>
    <dbReference type="NCBI Taxonomy" id="1798686"/>
    <lineage>
        <taxon>Bacteria</taxon>
        <taxon>Candidatus Magasanikiibacteriota</taxon>
    </lineage>
</organism>
<reference evidence="2 3" key="1">
    <citation type="journal article" date="2016" name="Nat. Commun.">
        <title>Thousands of microbial genomes shed light on interconnected biogeochemical processes in an aquifer system.</title>
        <authorList>
            <person name="Anantharaman K."/>
            <person name="Brown C.T."/>
            <person name="Hug L.A."/>
            <person name="Sharon I."/>
            <person name="Castelle C.J."/>
            <person name="Probst A.J."/>
            <person name="Thomas B.C."/>
            <person name="Singh A."/>
            <person name="Wilkins M.J."/>
            <person name="Karaoz U."/>
            <person name="Brodie E.L."/>
            <person name="Williams K.H."/>
            <person name="Hubbard S.S."/>
            <person name="Banfield J.F."/>
        </authorList>
    </citation>
    <scope>NUCLEOTIDE SEQUENCE [LARGE SCALE GENOMIC DNA]</scope>
</reference>
<dbReference type="PANTHER" id="PTHR36833:SF1">
    <property type="entry name" value="INTEGRAL MEMBRANE TRANSPORT PROTEIN"/>
    <property type="match status" value="1"/>
</dbReference>
<evidence type="ECO:0000256" key="1">
    <source>
        <dbReference type="SAM" id="Phobius"/>
    </source>
</evidence>